<evidence type="ECO:0000256" key="1">
    <source>
        <dbReference type="ARBA" id="ARBA00022603"/>
    </source>
</evidence>
<dbReference type="AlphaFoldDB" id="A0A1X0BUC5"/>
<dbReference type="KEGG" id="mcee:MCEL_06650"/>
<evidence type="ECO:0000256" key="2">
    <source>
        <dbReference type="ARBA" id="ARBA00022679"/>
    </source>
</evidence>
<keyword evidence="3" id="KW-0949">S-adenosyl-L-methionine</keyword>
<dbReference type="STRING" id="1249101.BST21_12780"/>
<keyword evidence="5" id="KW-1185">Reference proteome</keyword>
<dbReference type="InterPro" id="IPR029063">
    <property type="entry name" value="SAM-dependent_MTases_sf"/>
</dbReference>
<dbReference type="RefSeq" id="WP_083002787.1">
    <property type="nucleotide sequence ID" value="NZ_AP022591.1"/>
</dbReference>
<protein>
    <submittedName>
        <fullName evidence="4">Uncharacterized protein</fullName>
    </submittedName>
</protein>
<dbReference type="Proteomes" id="UP000466431">
    <property type="component" value="Chromosome"/>
</dbReference>
<reference evidence="4 5" key="1">
    <citation type="journal article" date="2019" name="Emerg. Microbes Infect.">
        <title>Comprehensive subspecies identification of 175 nontuberculous mycobacteria species based on 7547 genomic profiles.</title>
        <authorList>
            <person name="Matsumoto Y."/>
            <person name="Kinjo T."/>
            <person name="Motooka D."/>
            <person name="Nabeya D."/>
            <person name="Jung N."/>
            <person name="Uechi K."/>
            <person name="Horii T."/>
            <person name="Iida T."/>
            <person name="Fujita J."/>
            <person name="Nakamura S."/>
        </authorList>
    </citation>
    <scope>NUCLEOTIDE SEQUENCE [LARGE SCALE GENOMIC DNA]</scope>
    <source>
        <strain evidence="4 5">JCM 18439</strain>
    </source>
</reference>
<keyword evidence="2" id="KW-0808">Transferase</keyword>
<name>A0A1X0BUC5_MYCCF</name>
<proteinExistence type="predicted"/>
<keyword evidence="1" id="KW-0489">Methyltransferase</keyword>
<evidence type="ECO:0000313" key="4">
    <source>
        <dbReference type="EMBL" id="BBY42370.1"/>
    </source>
</evidence>
<dbReference type="Gene3D" id="3.40.50.150">
    <property type="entry name" value="Vaccinia Virus protein VP39"/>
    <property type="match status" value="1"/>
</dbReference>
<evidence type="ECO:0000313" key="5">
    <source>
        <dbReference type="Proteomes" id="UP000466431"/>
    </source>
</evidence>
<dbReference type="GO" id="GO:0008757">
    <property type="term" value="F:S-adenosylmethionine-dependent methyltransferase activity"/>
    <property type="evidence" value="ECO:0007669"/>
    <property type="project" value="InterPro"/>
</dbReference>
<evidence type="ECO:0000256" key="3">
    <source>
        <dbReference type="ARBA" id="ARBA00022691"/>
    </source>
</evidence>
<dbReference type="EMBL" id="AP022591">
    <property type="protein sequence ID" value="BBY42370.1"/>
    <property type="molecule type" value="Genomic_DNA"/>
</dbReference>
<dbReference type="CDD" id="cd02440">
    <property type="entry name" value="AdoMet_MTases"/>
    <property type="match status" value="1"/>
</dbReference>
<dbReference type="GO" id="GO:0032259">
    <property type="term" value="P:methylation"/>
    <property type="evidence" value="ECO:0007669"/>
    <property type="project" value="UniProtKB-KW"/>
</dbReference>
<dbReference type="PANTHER" id="PTHR43464">
    <property type="entry name" value="METHYLTRANSFERASE"/>
    <property type="match status" value="1"/>
</dbReference>
<sequence>MGAERPQRWNHNIHYHRLVLDAVPVEACSALDVGTGNGLLAADLSQKVPEVVAIDVDDDVLAAAREEVDDVDWILGDVMAYRFQRTFDVVASVAALHHLPDLRSALRRFAELTSPGGVLVVVGLARSTRPRDFAIDVLGVVQHRWLSWRRGYWQHTAPIAWPPPHSYSEARQCAAEELPGVQWRRLPMFRYALTWRNLPIDRAGMRKV</sequence>
<accession>A0A1X0BUC5</accession>
<dbReference type="SUPFAM" id="SSF53335">
    <property type="entry name" value="S-adenosyl-L-methionine-dependent methyltransferases"/>
    <property type="match status" value="1"/>
</dbReference>
<dbReference type="Pfam" id="PF08241">
    <property type="entry name" value="Methyltransf_11"/>
    <property type="match status" value="1"/>
</dbReference>
<gene>
    <name evidence="4" type="ORF">MCEL_06650</name>
</gene>
<dbReference type="PANTHER" id="PTHR43464:SF19">
    <property type="entry name" value="UBIQUINONE BIOSYNTHESIS O-METHYLTRANSFERASE, MITOCHONDRIAL"/>
    <property type="match status" value="1"/>
</dbReference>
<dbReference type="InterPro" id="IPR013216">
    <property type="entry name" value="Methyltransf_11"/>
</dbReference>
<dbReference type="OrthoDB" id="6064711at2"/>
<organism evidence="4 5">
    <name type="scientific">Mycolicibacterium celeriflavum</name>
    <name type="common">Mycobacterium celeriflavum</name>
    <dbReference type="NCBI Taxonomy" id="1249101"/>
    <lineage>
        <taxon>Bacteria</taxon>
        <taxon>Bacillati</taxon>
        <taxon>Actinomycetota</taxon>
        <taxon>Actinomycetes</taxon>
        <taxon>Mycobacteriales</taxon>
        <taxon>Mycobacteriaceae</taxon>
        <taxon>Mycolicibacterium</taxon>
    </lineage>
</organism>